<dbReference type="InterPro" id="IPR013491">
    <property type="entry name" value="Tape_meas_N"/>
</dbReference>
<feature type="domain" description="Tape measure protein N-terminal" evidence="2">
    <location>
        <begin position="302"/>
        <end position="486"/>
    </location>
</feature>
<dbReference type="EMBL" id="VYWW01000013">
    <property type="protein sequence ID" value="KAA9322947.1"/>
    <property type="molecule type" value="Genomic_DNA"/>
</dbReference>
<dbReference type="InterPro" id="IPR023346">
    <property type="entry name" value="Lysozyme-like_dom_sf"/>
</dbReference>
<evidence type="ECO:0000313" key="4">
    <source>
        <dbReference type="Proteomes" id="UP000327236"/>
    </source>
</evidence>
<dbReference type="PANTHER" id="PTHR18867">
    <property type="entry name" value="RAD50"/>
    <property type="match status" value="1"/>
</dbReference>
<dbReference type="GO" id="GO:0003691">
    <property type="term" value="F:double-stranded telomeric DNA binding"/>
    <property type="evidence" value="ECO:0007669"/>
    <property type="project" value="TreeGrafter"/>
</dbReference>
<dbReference type="Gene3D" id="1.10.287.1490">
    <property type="match status" value="1"/>
</dbReference>
<reference evidence="3 4" key="1">
    <citation type="submission" date="2019-09" db="EMBL/GenBank/DDBJ databases">
        <title>Draft genome sequence assemblies of isolates from the urinary tract.</title>
        <authorList>
            <person name="Mores C.R."/>
            <person name="Putonti C."/>
            <person name="Wolfe A.J."/>
        </authorList>
    </citation>
    <scope>NUCLEOTIDE SEQUENCE [LARGE SCALE GENOMIC DNA]</scope>
    <source>
        <strain evidence="3 4">UMB246</strain>
    </source>
</reference>
<dbReference type="SUPFAM" id="SSF58113">
    <property type="entry name" value="Apolipoprotein A-I"/>
    <property type="match status" value="1"/>
</dbReference>
<protein>
    <submittedName>
        <fullName evidence="3">Tape measure protein</fullName>
    </submittedName>
</protein>
<dbReference type="SUPFAM" id="SSF57997">
    <property type="entry name" value="Tropomyosin"/>
    <property type="match status" value="1"/>
</dbReference>
<dbReference type="CDD" id="cd13402">
    <property type="entry name" value="LT_TF-like"/>
    <property type="match status" value="1"/>
</dbReference>
<sequence>MGSTPEGKFSYRVGMENAGAVTSLKDLKNEIIQVSSAWKTQAIELKQAGDKLGAAEAKFKGVSEALEKQKQIIERLKAQQTELKKAQGEVDKSTDKGKNAFSSYQDQITKTERQIASATSKLNALNNQQEKAKNSVEYYKSGLADAQSELRKISSSSKSYIDRLEAEGKATEANKAKLSSLKATYEQLNKIYDVQVKELEKIENSAGKASDKYRIQKQRVDETATSLAKTKTKMSELDSEIRKANPSIFDKMKSKLAGVNREGEKSQGVFKRVFSGAFLGNLASNAFTSVESHLKSIITTGIAVSKAGAKIKAQWAGFGKSAKETEQLISQMKELKENTNLTGESATQLQMTMNRATSGNTEEAMKLSRAVGVIGDNTKMTSEQMLGFSQAMARAMTGSKLTASQWNRMSKQAPGLGAAMAKAAGMSEQAFGQMISSGKLSTKKFKELLEKVGQDGGKAYSKFGKTQAGAMKQMQVRWKDLQKQIAAPMFDVQNKAVQQLSKLMATPALQQGAKDLGKAIAQVAIWGTKILEYIGKHEKDISAMASDVVEIAVTLGKDLWKTFASVVSTIADAFGLTSKNAAKSKDPLKQIRGVLDGLAKNKGAIKMIAKAIVAIAAIRGLTAVARGIYGIGSAIHDTYKWVKGLPEAVENSISNLKQLGTATKGLFTQTGDAGIFSGALQSMRSAGGKGATGFGKISAGFGGLSTAGKVATGLAAAGVAVDAGSSIFQGLTKDIHNADKRSADIGKGIGSGIGGGIGLWFFGPAGAALGSAIGGQIGKWGGQGVNEFTQGWQAEGKKNKPKNFVQWLGFGVHKSLDFFGNMAKKLGHHLNTNMKGVANDFKKKKWGNIISDILFGKDATNYLNKTMPKFKKAISKGSKDIQKSWSSFWKKVGKNTEKSWKSLQKSWSRGIQKLNKGWNNFAKKAKNGWDSYWNTVGKKAKSGWSKVKSSWSKGVTALRKVITNFSKKTQSTWKRYWNKVKAQYKSGAKSLKKTWSTLTSGLKSYVKKFVTVSSENFKNFFDDIKKGSSDFSKHMKENHNNLFKSMLQTAGDGLKLMAKDWQNRWNEISSNAGKQWNSLKNSHNTIISGIAKTTESVLNNIKNTWTSIWNSISGFFRDIWGNIKNSARSGVNGVIDIVNGMVGGINSAWKFFTGKNAFGSLHHVATGGQIEQKHGRLAVINDEKSENYRELVQRRDGSLEMYDERDKVIPVEPGDYIYNAGETKRLMQQAGLEHYASGGWVSGIIHGAYNAVSGFFNGVKDKFELVEKWLKNPMQALTNLVNSAISGLLHGNANFVRFGEDVVHKMVVGFQAKWEAMLKKVDDQIQNPPGSGVERWRSALEKALEMNGLPTTAAYVNAWLRQIQTESSGNPHAVGGTDGLADGHATGLLQTKPGTFRANAFPGHGNIFNGFDNMLAAIRYAIRRYGSSMLAVIGHGHGYADGGIATTPSIFGEDGPEMAIPLSAMKSARSYQLLGQTAAMLAARDQPDTSVVADSTSLSHISETLDTIANLLTIWATSEATIENTINLDGKKVADGLSKYMRKDLATAVLNRRLNISELR</sequence>
<comment type="caution">
    <text evidence="3">The sequence shown here is derived from an EMBL/GenBank/DDBJ whole genome shotgun (WGS) entry which is preliminary data.</text>
</comment>
<dbReference type="RefSeq" id="WP_151141428.1">
    <property type="nucleotide sequence ID" value="NZ_VYWW01000013.1"/>
</dbReference>
<name>A0A5N1IG65_LACJE</name>
<evidence type="ECO:0000313" key="3">
    <source>
        <dbReference type="EMBL" id="KAA9322947.1"/>
    </source>
</evidence>
<gene>
    <name evidence="3" type="ORF">F6H94_04110</name>
</gene>
<dbReference type="Proteomes" id="UP000327236">
    <property type="component" value="Unassembled WGS sequence"/>
</dbReference>
<dbReference type="OrthoDB" id="2137849at2"/>
<feature type="coiled-coil region" evidence="1">
    <location>
        <begin position="59"/>
        <end position="135"/>
    </location>
</feature>
<organism evidence="3 4">
    <name type="scientific">Lactobacillus jensenii</name>
    <dbReference type="NCBI Taxonomy" id="109790"/>
    <lineage>
        <taxon>Bacteria</taxon>
        <taxon>Bacillati</taxon>
        <taxon>Bacillota</taxon>
        <taxon>Bacilli</taxon>
        <taxon>Lactobacillales</taxon>
        <taxon>Lactobacillaceae</taxon>
        <taxon>Lactobacillus</taxon>
    </lineage>
</organism>
<keyword evidence="1" id="KW-0175">Coiled coil</keyword>
<dbReference type="Gene3D" id="1.20.120.20">
    <property type="entry name" value="Apolipoprotein"/>
    <property type="match status" value="2"/>
</dbReference>
<feature type="coiled-coil region" evidence="1">
    <location>
        <begin position="161"/>
        <end position="205"/>
    </location>
</feature>
<accession>A0A5N1IG65</accession>
<dbReference type="GO" id="GO:0051880">
    <property type="term" value="F:G-quadruplex DNA binding"/>
    <property type="evidence" value="ECO:0007669"/>
    <property type="project" value="TreeGrafter"/>
</dbReference>
<dbReference type="GO" id="GO:0006302">
    <property type="term" value="P:double-strand break repair"/>
    <property type="evidence" value="ECO:0007669"/>
    <property type="project" value="TreeGrafter"/>
</dbReference>
<dbReference type="NCBIfam" id="TIGR02675">
    <property type="entry name" value="tape_meas_nterm"/>
    <property type="match status" value="1"/>
</dbReference>
<dbReference type="GO" id="GO:0000722">
    <property type="term" value="P:telomere maintenance via recombination"/>
    <property type="evidence" value="ECO:0007669"/>
    <property type="project" value="TreeGrafter"/>
</dbReference>
<dbReference type="Pfam" id="PF20155">
    <property type="entry name" value="TMP_3"/>
    <property type="match status" value="1"/>
</dbReference>
<dbReference type="PANTHER" id="PTHR18867:SF12">
    <property type="entry name" value="DNA REPAIR PROTEIN RAD50"/>
    <property type="match status" value="1"/>
</dbReference>
<dbReference type="SUPFAM" id="SSF53955">
    <property type="entry name" value="Lysozyme-like"/>
    <property type="match status" value="1"/>
</dbReference>
<evidence type="ECO:0000256" key="1">
    <source>
        <dbReference type="SAM" id="Coils"/>
    </source>
</evidence>
<proteinExistence type="predicted"/>
<dbReference type="GO" id="GO:0043047">
    <property type="term" value="F:single-stranded telomeric DNA binding"/>
    <property type="evidence" value="ECO:0007669"/>
    <property type="project" value="TreeGrafter"/>
</dbReference>
<dbReference type="GO" id="GO:0007004">
    <property type="term" value="P:telomere maintenance via telomerase"/>
    <property type="evidence" value="ECO:0007669"/>
    <property type="project" value="TreeGrafter"/>
</dbReference>
<evidence type="ECO:0000259" key="2">
    <source>
        <dbReference type="Pfam" id="PF20155"/>
    </source>
</evidence>